<dbReference type="GeneID" id="112459649"/>
<keyword evidence="1" id="KW-0472">Membrane</keyword>
<dbReference type="AlphaFoldDB" id="A0A6J1QD24"/>
<keyword evidence="1" id="KW-1133">Transmembrane helix</keyword>
<name>A0A6J1QD24_9HYME</name>
<gene>
    <name evidence="3" type="primary">LOC112459649</name>
</gene>
<evidence type="ECO:0000313" key="3">
    <source>
        <dbReference type="RefSeq" id="XP_024879633.1"/>
    </source>
</evidence>
<feature type="transmembrane region" description="Helical" evidence="1">
    <location>
        <begin position="12"/>
        <end position="36"/>
    </location>
</feature>
<protein>
    <submittedName>
        <fullName evidence="3">Uncharacterized protein LOC112459649</fullName>
    </submittedName>
</protein>
<accession>A0A6J1QD24</accession>
<proteinExistence type="predicted"/>
<organism evidence="2 3">
    <name type="scientific">Temnothorax curvispinosus</name>
    <dbReference type="NCBI Taxonomy" id="300111"/>
    <lineage>
        <taxon>Eukaryota</taxon>
        <taxon>Metazoa</taxon>
        <taxon>Ecdysozoa</taxon>
        <taxon>Arthropoda</taxon>
        <taxon>Hexapoda</taxon>
        <taxon>Insecta</taxon>
        <taxon>Pterygota</taxon>
        <taxon>Neoptera</taxon>
        <taxon>Endopterygota</taxon>
        <taxon>Hymenoptera</taxon>
        <taxon>Apocrita</taxon>
        <taxon>Aculeata</taxon>
        <taxon>Formicoidea</taxon>
        <taxon>Formicidae</taxon>
        <taxon>Myrmicinae</taxon>
        <taxon>Temnothorax</taxon>
    </lineage>
</organism>
<reference evidence="3" key="1">
    <citation type="submission" date="2025-08" db="UniProtKB">
        <authorList>
            <consortium name="RefSeq"/>
        </authorList>
    </citation>
    <scope>IDENTIFICATION</scope>
    <source>
        <tissue evidence="3">Whole body</tissue>
    </source>
</reference>
<dbReference type="RefSeq" id="XP_024879633.1">
    <property type="nucleotide sequence ID" value="XM_025023865.1"/>
</dbReference>
<keyword evidence="1" id="KW-0812">Transmembrane</keyword>
<sequence length="146" mass="17335">MDILPAIFIPVIRNYCVYITFIGDLIITIILGYTGLKFDQINEYLKKLSEDNKRRVNLTWKHSTLRSYKSRFPKASRNKCNKMWIVMHLHSELCKISRKMDSIFGTQMTLEMGCYFTYIATASKEFFRLTYNKNYINNSMLYTLSH</sequence>
<dbReference type="Proteomes" id="UP000504618">
    <property type="component" value="Unplaced"/>
</dbReference>
<evidence type="ECO:0000313" key="2">
    <source>
        <dbReference type="Proteomes" id="UP000504618"/>
    </source>
</evidence>
<evidence type="ECO:0000256" key="1">
    <source>
        <dbReference type="SAM" id="Phobius"/>
    </source>
</evidence>
<keyword evidence="2" id="KW-1185">Reference proteome</keyword>
<dbReference type="OrthoDB" id="7549686at2759"/>